<organism evidence="2 3">
    <name type="scientific">Streptomyces cavernicola</name>
    <dbReference type="NCBI Taxonomy" id="3043613"/>
    <lineage>
        <taxon>Bacteria</taxon>
        <taxon>Bacillati</taxon>
        <taxon>Actinomycetota</taxon>
        <taxon>Actinomycetes</taxon>
        <taxon>Kitasatosporales</taxon>
        <taxon>Streptomycetaceae</taxon>
        <taxon>Streptomyces</taxon>
    </lineage>
</organism>
<protein>
    <submittedName>
        <fullName evidence="2">Uncharacterized protein</fullName>
    </submittedName>
</protein>
<accession>A0ABT6SAY0</accession>
<evidence type="ECO:0000313" key="3">
    <source>
        <dbReference type="Proteomes" id="UP001223978"/>
    </source>
</evidence>
<dbReference type="RefSeq" id="WP_282543060.1">
    <property type="nucleotide sequence ID" value="NZ_JASCIQ010000014.1"/>
</dbReference>
<evidence type="ECO:0000256" key="1">
    <source>
        <dbReference type="SAM" id="MobiDB-lite"/>
    </source>
</evidence>
<proteinExistence type="predicted"/>
<evidence type="ECO:0000313" key="2">
    <source>
        <dbReference type="EMBL" id="MDI3405114.1"/>
    </source>
</evidence>
<comment type="caution">
    <text evidence="2">The sequence shown here is derived from an EMBL/GenBank/DDBJ whole genome shotgun (WGS) entry which is preliminary data.</text>
</comment>
<keyword evidence="3" id="KW-1185">Reference proteome</keyword>
<feature type="region of interest" description="Disordered" evidence="1">
    <location>
        <begin position="41"/>
        <end position="65"/>
    </location>
</feature>
<sequence length="65" mass="7242">MPKPQPVQYVLAKPTPPTWWKKNRHVVMLIVGLVVGGWLVSDHDTTATPPHDRPRPAHSAVAETE</sequence>
<dbReference type="EMBL" id="JASCIQ010000014">
    <property type="protein sequence ID" value="MDI3405114.1"/>
    <property type="molecule type" value="Genomic_DNA"/>
</dbReference>
<feature type="compositionally biased region" description="Basic and acidic residues" evidence="1">
    <location>
        <begin position="41"/>
        <end position="55"/>
    </location>
</feature>
<dbReference type="Proteomes" id="UP001223978">
    <property type="component" value="Unassembled WGS sequence"/>
</dbReference>
<reference evidence="2 3" key="1">
    <citation type="submission" date="2023-05" db="EMBL/GenBank/DDBJ databases">
        <title>Draft genome sequence of Streptomyces sp. B-S-A6 isolated from a cave soil in Thailand.</title>
        <authorList>
            <person name="Chamroensaksri N."/>
            <person name="Muangham S."/>
        </authorList>
    </citation>
    <scope>NUCLEOTIDE SEQUENCE [LARGE SCALE GENOMIC DNA]</scope>
    <source>
        <strain evidence="2 3">B-S-A6</strain>
    </source>
</reference>
<gene>
    <name evidence="2" type="ORF">QIS96_14965</name>
</gene>
<name>A0ABT6SAY0_9ACTN</name>